<feature type="compositionally biased region" description="Polar residues" evidence="2">
    <location>
        <begin position="253"/>
        <end position="262"/>
    </location>
</feature>
<dbReference type="Pfam" id="PF21936">
    <property type="entry name" value="Pcf11_C"/>
    <property type="match status" value="1"/>
</dbReference>
<protein>
    <recommendedName>
        <fullName evidence="7">Pre-mRNA cleavage complex 2 protein Pcf11</fullName>
    </recommendedName>
</protein>
<dbReference type="SMART" id="SM00582">
    <property type="entry name" value="RPR"/>
    <property type="match status" value="1"/>
</dbReference>
<dbReference type="GO" id="GO:0035091">
    <property type="term" value="F:phosphatidylinositol binding"/>
    <property type="evidence" value="ECO:0007669"/>
    <property type="project" value="InterPro"/>
</dbReference>
<dbReference type="InterPro" id="IPR002014">
    <property type="entry name" value="VHS_dom"/>
</dbReference>
<dbReference type="GO" id="GO:0005849">
    <property type="term" value="C:mRNA cleavage factor complex"/>
    <property type="evidence" value="ECO:0000318"/>
    <property type="project" value="GO_Central"/>
</dbReference>
<dbReference type="InterPro" id="IPR045154">
    <property type="entry name" value="PCF11-like"/>
</dbReference>
<dbReference type="GO" id="GO:0003729">
    <property type="term" value="F:mRNA binding"/>
    <property type="evidence" value="ECO:0000318"/>
    <property type="project" value="GO_Central"/>
</dbReference>
<feature type="compositionally biased region" description="Acidic residues" evidence="2">
    <location>
        <begin position="1200"/>
        <end position="1210"/>
    </location>
</feature>
<feature type="region of interest" description="Disordered" evidence="2">
    <location>
        <begin position="253"/>
        <end position="365"/>
    </location>
</feature>
<feature type="region of interest" description="Disordered" evidence="2">
    <location>
        <begin position="786"/>
        <end position="1186"/>
    </location>
</feature>
<evidence type="ECO:0000313" key="6">
    <source>
        <dbReference type="Proteomes" id="UP000007110"/>
    </source>
</evidence>
<dbReference type="PROSITE" id="PS50179">
    <property type="entry name" value="VHS"/>
    <property type="match status" value="1"/>
</dbReference>
<feature type="compositionally biased region" description="Pro residues" evidence="2">
    <location>
        <begin position="1759"/>
        <end position="1770"/>
    </location>
</feature>
<dbReference type="InterPro" id="IPR047415">
    <property type="entry name" value="Pcf11_CID"/>
</dbReference>
<feature type="compositionally biased region" description="Low complexity" evidence="2">
    <location>
        <begin position="583"/>
        <end position="596"/>
    </location>
</feature>
<dbReference type="GeneID" id="582414"/>
<dbReference type="PANTHER" id="PTHR15921:SF3">
    <property type="entry name" value="PRE-MRNA CLEAVAGE COMPLEX 2 PROTEIN PCF11"/>
    <property type="match status" value="1"/>
</dbReference>
<feature type="compositionally biased region" description="Basic and acidic residues" evidence="2">
    <location>
        <begin position="788"/>
        <end position="797"/>
    </location>
</feature>
<feature type="compositionally biased region" description="Basic and acidic residues" evidence="2">
    <location>
        <begin position="1449"/>
        <end position="1463"/>
    </location>
</feature>
<feature type="domain" description="CID" evidence="4">
    <location>
        <begin position="4"/>
        <end position="133"/>
    </location>
</feature>
<feature type="compositionally biased region" description="Acidic residues" evidence="2">
    <location>
        <begin position="1929"/>
        <end position="1947"/>
    </location>
</feature>
<reference evidence="5" key="2">
    <citation type="submission" date="2021-01" db="UniProtKB">
        <authorList>
            <consortium name="EnsemblMetazoa"/>
        </authorList>
    </citation>
    <scope>IDENTIFICATION</scope>
</reference>
<feature type="region of interest" description="Disordered" evidence="2">
    <location>
        <begin position="2316"/>
        <end position="2496"/>
    </location>
</feature>
<dbReference type="OMA" id="QSVGGMR"/>
<feature type="region of interest" description="Disordered" evidence="2">
    <location>
        <begin position="1672"/>
        <end position="1880"/>
    </location>
</feature>
<dbReference type="EnsemblMetazoa" id="XM_030980551">
    <property type="protein sequence ID" value="XP_030836411"/>
    <property type="gene ID" value="LOC582414"/>
</dbReference>
<dbReference type="PANTHER" id="PTHR15921">
    <property type="entry name" value="PRE-MRNA CLEAVAGE COMPLEX II"/>
    <property type="match status" value="1"/>
</dbReference>
<organism evidence="5 6">
    <name type="scientific">Strongylocentrotus purpuratus</name>
    <name type="common">Purple sea urchin</name>
    <dbReference type="NCBI Taxonomy" id="7668"/>
    <lineage>
        <taxon>Eukaryota</taxon>
        <taxon>Metazoa</taxon>
        <taxon>Echinodermata</taxon>
        <taxon>Eleutherozoa</taxon>
        <taxon>Echinozoa</taxon>
        <taxon>Echinoidea</taxon>
        <taxon>Euechinoidea</taxon>
        <taxon>Echinacea</taxon>
        <taxon>Camarodonta</taxon>
        <taxon>Echinidea</taxon>
        <taxon>Strongylocentrotidae</taxon>
        <taxon>Strongylocentrotus</taxon>
    </lineage>
</organism>
<feature type="compositionally biased region" description="Basic and acidic residues" evidence="2">
    <location>
        <begin position="1508"/>
        <end position="1519"/>
    </location>
</feature>
<feature type="compositionally biased region" description="Basic and acidic residues" evidence="2">
    <location>
        <begin position="2198"/>
        <end position="2222"/>
    </location>
</feature>
<feature type="coiled-coil region" evidence="1">
    <location>
        <begin position="380"/>
        <end position="410"/>
    </location>
</feature>
<feature type="compositionally biased region" description="Basic and acidic residues" evidence="2">
    <location>
        <begin position="1120"/>
        <end position="1140"/>
    </location>
</feature>
<name>A0A7M7SWI7_STRPU</name>
<feature type="compositionally biased region" description="Low complexity" evidence="2">
    <location>
        <begin position="173"/>
        <end position="189"/>
    </location>
</feature>
<feature type="compositionally biased region" description="Pro residues" evidence="2">
    <location>
        <begin position="1779"/>
        <end position="1800"/>
    </location>
</feature>
<feature type="region of interest" description="Disordered" evidence="2">
    <location>
        <begin position="169"/>
        <end position="203"/>
    </location>
</feature>
<feature type="compositionally biased region" description="Basic and acidic residues" evidence="2">
    <location>
        <begin position="979"/>
        <end position="1000"/>
    </location>
</feature>
<evidence type="ECO:0000256" key="1">
    <source>
        <dbReference type="SAM" id="Coils"/>
    </source>
</evidence>
<feature type="compositionally biased region" description="Basic and acidic residues" evidence="2">
    <location>
        <begin position="567"/>
        <end position="582"/>
    </location>
</feature>
<dbReference type="Gene3D" id="1.25.40.90">
    <property type="match status" value="1"/>
</dbReference>
<dbReference type="PROSITE" id="PS51391">
    <property type="entry name" value="CID"/>
    <property type="match status" value="1"/>
</dbReference>
<dbReference type="CDD" id="cd16982">
    <property type="entry name" value="CID_Pcf11"/>
    <property type="match status" value="1"/>
</dbReference>
<feature type="compositionally biased region" description="Low complexity" evidence="2">
    <location>
        <begin position="1545"/>
        <end position="1554"/>
    </location>
</feature>
<feature type="compositionally biased region" description="Basic and acidic residues" evidence="2">
    <location>
        <begin position="1299"/>
        <end position="1317"/>
    </location>
</feature>
<dbReference type="GO" id="GO:0005737">
    <property type="term" value="C:cytoplasm"/>
    <property type="evidence" value="ECO:0000318"/>
    <property type="project" value="GO_Central"/>
</dbReference>
<feature type="compositionally biased region" description="Pro residues" evidence="2">
    <location>
        <begin position="1819"/>
        <end position="1835"/>
    </location>
</feature>
<feature type="compositionally biased region" description="Basic and acidic residues" evidence="2">
    <location>
        <begin position="1347"/>
        <end position="1400"/>
    </location>
</feature>
<feature type="compositionally biased region" description="Basic and acidic residues" evidence="2">
    <location>
        <begin position="681"/>
        <end position="722"/>
    </location>
</feature>
<dbReference type="GO" id="GO:0006369">
    <property type="term" value="P:termination of RNA polymerase II transcription"/>
    <property type="evidence" value="ECO:0000318"/>
    <property type="project" value="GO_Central"/>
</dbReference>
<feature type="domain" description="VHS" evidence="3">
    <location>
        <begin position="41"/>
        <end position="147"/>
    </location>
</feature>
<feature type="compositionally biased region" description="Low complexity" evidence="2">
    <location>
        <begin position="1672"/>
        <end position="1683"/>
    </location>
</feature>
<dbReference type="KEGG" id="spu:582414"/>
<feature type="compositionally biased region" description="Basic and acidic residues" evidence="2">
    <location>
        <begin position="808"/>
        <end position="828"/>
    </location>
</feature>
<dbReference type="Pfam" id="PF20845">
    <property type="entry name" value="Pcf11_helical"/>
    <property type="match status" value="1"/>
</dbReference>
<dbReference type="CTD" id="51585"/>
<proteinExistence type="predicted"/>
<feature type="compositionally biased region" description="Low complexity" evidence="2">
    <location>
        <begin position="454"/>
        <end position="472"/>
    </location>
</feature>
<feature type="compositionally biased region" description="Basic and acidic residues" evidence="2">
    <location>
        <begin position="191"/>
        <end position="201"/>
    </location>
</feature>
<dbReference type="InterPro" id="IPR008942">
    <property type="entry name" value="ENTH_VHS"/>
</dbReference>
<evidence type="ECO:0000259" key="3">
    <source>
        <dbReference type="PROSITE" id="PS50179"/>
    </source>
</evidence>
<feature type="region of interest" description="Disordered" evidence="2">
    <location>
        <begin position="1248"/>
        <end position="1591"/>
    </location>
</feature>
<feature type="compositionally biased region" description="Basic and acidic residues" evidence="2">
    <location>
        <begin position="509"/>
        <end position="554"/>
    </location>
</feature>
<feature type="compositionally biased region" description="Basic and acidic residues" evidence="2">
    <location>
        <begin position="871"/>
        <end position="902"/>
    </location>
</feature>
<feature type="compositionally biased region" description="Basic and acidic residues" evidence="2">
    <location>
        <begin position="617"/>
        <end position="664"/>
    </location>
</feature>
<dbReference type="InterPro" id="IPR006569">
    <property type="entry name" value="CID_dom"/>
</dbReference>
<feature type="compositionally biased region" description="Low complexity" evidence="2">
    <location>
        <begin position="1836"/>
        <end position="1847"/>
    </location>
</feature>
<keyword evidence="1" id="KW-0175">Coiled coil</keyword>
<feature type="region of interest" description="Disordered" evidence="2">
    <location>
        <begin position="1198"/>
        <end position="1217"/>
    </location>
</feature>
<feature type="region of interest" description="Disordered" evidence="2">
    <location>
        <begin position="2179"/>
        <end position="2240"/>
    </location>
</feature>
<feature type="compositionally biased region" description="Basic and acidic residues" evidence="2">
    <location>
        <begin position="1264"/>
        <end position="1291"/>
    </location>
</feature>
<dbReference type="RefSeq" id="XP_030836411.1">
    <property type="nucleotide sequence ID" value="XM_030980551.1"/>
</dbReference>
<evidence type="ECO:0008006" key="7">
    <source>
        <dbReference type="Google" id="ProtNLM"/>
    </source>
</evidence>
<sequence>MEENLEMVRREYGSTLSDLKINSKPHINTLTTLAEEYVPYASEVVRLIENRLQKAPYAEKLPAMYLMDSIVKNVKKGPYQQLFAKNLTNNFCGVFSKVNEKTRASLFKLRSTWNQYFASGILHALDVRVQKIDPAWPIMAASSSSSSSAPAAPALSSIHINPKFIKKPAPMESTAAPTPVQSTPTVVTSELSDKDRQEQDMRQSLISKRQELFQIQQQRLKLELEQTKARLELQARELAAKTQALADQEKQISQLANKSQAPNEPISVLPTTSVPGPATKPAGASSTAGLGLLGEAPIQNFPPAPGPGGLLGFAPGTHAPPGMRSTPPLASQAPATAANLSNVSASGPVQSQASRNTINPRDPRLARDPRLRQAFEQQQQRQQQEQLLLLQQKKQRLHQQEQLEQQQQQQAVANIANQPLTGLPTSLRLDASAAAPQWTGGVPPSTAPAIGTKPPVSAAASTAVSAAPSASTKDSSTSGPSDNPKKVSKASSPGKKSSGKGKTGTKPGVKLDHLDLSGRIKSKEDSKTERSGKQNEVKKGKSEGDRAAERDASKRSLRPSSRNYRKTAKDDKEEKMRSDSRTSRPASASGSPSQSDSHSRSRSRSRSPRSGPSSPRPSERRERERRGGKSSDSKRKDSKENKPEIKEKRKSPSPDRATDEEKSVSKKYSKQDQLPPKKRARLIEKEQQEAERERERERNSRAVRSRSDRERAAGWTRSETRDYSASQRPPRRPSLLDPNIKIPKELSLSKLAKVLEQAEKQLHSGALTHQQHQQLLRELNEIYNIQQQKREEEERYNRHQQPPPPEWGPRDPRDPRDPRMMRDPRAQRDSMPYNGPHGLRDPRDAFDPRGPPDIHAGPPYADARPPHHRREFIDRDPRAMQDPKGPAQEDPRHRSLLEDPRMRKFASNPDVDEGGRKLPLLQDPGAMPDPRPRIMKPQSEDDLIQGNINPGMDVDERKRTFRQYRGPLDEKLPLPVTPKDTDERDFKKQFAEMGDTDLRKLPPGSDGQSKMDVDYRVLPAAFQGNVKENIEGIIDTDERQRVKAGDSDVRKIPDDSAKDKPSEESSKPKEEGEKQTAQDSASSGKIKKETKSVNKMPTRSSAKAEWEAAAVGGNLDEDVDMRPKSDIKKVKKNDGNDEISKPVQTSTPSGSAKDDINDKDDRKKMDESSKAMKETSSSDTDERKFLAKSEVTEINKVDDKVDDMDLPADDVDLRQPMPRLEEEIRPLMDFGPDPNILYHEREEMMDNDYRQGPFMGPGHPHFRRGPDGDPNKWQTWKKEHPDEASAPHFDDGPGGFDPNDPRHPAHFRQRMDPRGPFEGDMAPMDSHQQRFRESPPMEMDDGQSMEAWRRRTRGDIPDKHFHFREGDCPPPLERQDFRMDDRPPMEEGDFPPDRDARDPGIIRNGPVRLSRDQESFEFPPDITPADTPQSPDSENRLPPMYCFGPDTIQKQEQKPSRDDRDPHPPFPQERLPFQRGDGPAFRGPRPEEIMPRGPEGFNPRDSPPFRGPRPDGRDRHAHMGPDGPRFMSGPRGLPDMPRFPGPGGPRKMGPGIRPDGPVHGPNQFQHRPNSPPVSSDMQRPPRNGPASNLPGNILSNFGNLQQIVQILRKQVTNQQQPEQNQNPIPAHNLIRSALQTMGVTGNIPSHVMQAAQNNLLEQMRSMPNMNMNMLRMMRPQRPNNPNQRMERPPMPQGPGPRQQLRGPPPGMQPRPPFSSGGLPPNSMASEMQKGFPQGMGPPPNSNQSGLPNQGMPQQGIPPQGMPPQGMPPQGMPQQGIPPQGIPPQGMPPQGMPPHGMPPQGMPQQGMPRGIMPQGMLPQGMPPQGMPPQGMPPQGMPPQGMHPGMMPGTQGGPSGPGFLLQGVPGLGMSKPPRPAAPASGLPSQLDITSLFSKLVSSGILKEPLKPASPLPDQTSAPATAPAQKAKEGGEAEGEKEEDDSQEVEDDGSFDIPPMALVNEELKVRHPGIIKRIYSGMQCTSCGMRFVIAQMDRYRKHLDWHFRQNRKKQDGIKATTSRKWYYEVDEWLDYEEINDMEDARSTFFEEQAQEFADKDRGDSSVPVTSDPSDEICKICRENFEQFFNEETEEWHFRNSIRVDGKTFHPSCYDDAKDTSGFLETPTDDLLSPPLVRTRNSFSGTAVSPGASPASLKPSFIAPGKESWDAVMSTDSKPASTVGVTIKTEPKTEANPVPEGNASEDTSKASDLVKVKVEPEEPMESKPSTEEASSSIGTEIKIEPSLNTIKSEPVVGEVQTTLLVKQESGVDSAVSKTLVEKEQFRQEEMKSSLDVLRAKSSPVPFLEEVSLEDMETDAPALDTMPAETVDSPSAQIPGEVASTKEFTEDAKTIPSVLSENPLPTDVEEQAATETGATTVAPSGSGDAAIALDPPVESPADNGHISKNLPLSEAVATLGESEDSAEPPVLEVEAPLSSASQDQTGNAARFSSPGIFEKLTPPPALTSMESEESKPNVVEEPPAESCTGGGDANQNAMETQESST</sequence>
<dbReference type="Proteomes" id="UP000007110">
    <property type="component" value="Unassembled WGS sequence"/>
</dbReference>
<evidence type="ECO:0000259" key="4">
    <source>
        <dbReference type="PROSITE" id="PS51391"/>
    </source>
</evidence>
<dbReference type="GO" id="GO:0000993">
    <property type="term" value="F:RNA polymerase II complex binding"/>
    <property type="evidence" value="ECO:0000318"/>
    <property type="project" value="GO_Central"/>
</dbReference>
<feature type="region of interest" description="Disordered" evidence="2">
    <location>
        <begin position="1902"/>
        <end position="1950"/>
    </location>
</feature>
<dbReference type="Pfam" id="PF04818">
    <property type="entry name" value="CID"/>
    <property type="match status" value="1"/>
</dbReference>
<dbReference type="SUPFAM" id="SSF48464">
    <property type="entry name" value="ENTH/VHS domain"/>
    <property type="match status" value="1"/>
</dbReference>
<feature type="compositionally biased region" description="Basic and acidic residues" evidence="2">
    <location>
        <begin position="1152"/>
        <end position="1173"/>
    </location>
</feature>
<dbReference type="GO" id="GO:0043130">
    <property type="term" value="F:ubiquitin binding"/>
    <property type="evidence" value="ECO:0007669"/>
    <property type="project" value="InterPro"/>
</dbReference>
<feature type="compositionally biased region" description="Low complexity" evidence="2">
    <location>
        <begin position="2364"/>
        <end position="2373"/>
    </location>
</feature>
<feature type="compositionally biased region" description="Low complexity" evidence="2">
    <location>
        <begin position="1801"/>
        <end position="1818"/>
    </location>
</feature>
<feature type="compositionally biased region" description="Basic and acidic residues" evidence="2">
    <location>
        <begin position="1036"/>
        <end position="1076"/>
    </location>
</feature>
<feature type="compositionally biased region" description="Low complexity" evidence="2">
    <location>
        <begin position="1749"/>
        <end position="1758"/>
    </location>
</feature>
<dbReference type="InterPro" id="IPR054127">
    <property type="entry name" value="Pcf11_C"/>
</dbReference>
<accession>A0A7M7SWI7</accession>
<evidence type="ECO:0000313" key="5">
    <source>
        <dbReference type="EnsemblMetazoa" id="XP_030836411"/>
    </source>
</evidence>
<evidence type="ECO:0000256" key="2">
    <source>
        <dbReference type="SAM" id="MobiDB-lite"/>
    </source>
</evidence>
<feature type="compositionally biased region" description="Low complexity" evidence="2">
    <location>
        <begin position="282"/>
        <end position="296"/>
    </location>
</feature>
<feature type="compositionally biased region" description="Polar residues" evidence="2">
    <location>
        <begin position="338"/>
        <end position="359"/>
    </location>
</feature>
<feature type="compositionally biased region" description="Polar residues" evidence="2">
    <location>
        <begin position="2484"/>
        <end position="2496"/>
    </location>
</feature>
<feature type="compositionally biased region" description="Polar residues" evidence="2">
    <location>
        <begin position="1562"/>
        <end position="1577"/>
    </location>
</feature>
<reference evidence="6" key="1">
    <citation type="submission" date="2015-02" db="EMBL/GenBank/DDBJ databases">
        <title>Genome sequencing for Strongylocentrotus purpuratus.</title>
        <authorList>
            <person name="Murali S."/>
            <person name="Liu Y."/>
            <person name="Vee V."/>
            <person name="English A."/>
            <person name="Wang M."/>
            <person name="Skinner E."/>
            <person name="Han Y."/>
            <person name="Muzny D.M."/>
            <person name="Worley K.C."/>
            <person name="Gibbs R.A."/>
        </authorList>
    </citation>
    <scope>NUCLEOTIDE SEQUENCE</scope>
</reference>
<feature type="compositionally biased region" description="Pro residues" evidence="2">
    <location>
        <begin position="1702"/>
        <end position="1712"/>
    </location>
</feature>
<keyword evidence="6" id="KW-1185">Reference proteome</keyword>
<dbReference type="InterPro" id="IPR048830">
    <property type="entry name" value="PCF11_helical"/>
</dbReference>
<dbReference type="InParanoid" id="A0A7M7SWI7"/>
<dbReference type="GO" id="GO:0031124">
    <property type="term" value="P:mRNA 3'-end processing"/>
    <property type="evidence" value="ECO:0007669"/>
    <property type="project" value="InterPro"/>
</dbReference>
<dbReference type="OrthoDB" id="343582at2759"/>
<feature type="compositionally biased region" description="Basic and acidic residues" evidence="2">
    <location>
        <begin position="838"/>
        <end position="852"/>
    </location>
</feature>
<feature type="region of interest" description="Disordered" evidence="2">
    <location>
        <begin position="431"/>
        <end position="742"/>
    </location>
</feature>
<feature type="compositionally biased region" description="Polar residues" evidence="2">
    <location>
        <begin position="2429"/>
        <end position="2438"/>
    </location>
</feature>